<proteinExistence type="predicted"/>
<dbReference type="OrthoDB" id="386714at2157"/>
<dbReference type="GeneID" id="56077787"/>
<organism evidence="1 2">
    <name type="scientific">Halosimplex rubrum</name>
    <dbReference type="NCBI Taxonomy" id="869889"/>
    <lineage>
        <taxon>Archaea</taxon>
        <taxon>Methanobacteriati</taxon>
        <taxon>Methanobacteriota</taxon>
        <taxon>Stenosarchaea group</taxon>
        <taxon>Halobacteria</taxon>
        <taxon>Halobacteriales</taxon>
        <taxon>Haloarculaceae</taxon>
        <taxon>Halosimplex</taxon>
    </lineage>
</organism>
<keyword evidence="2" id="KW-1185">Reference proteome</keyword>
<dbReference type="RefSeq" id="WP_179911157.1">
    <property type="nucleotide sequence ID" value="NZ_CP058910.1"/>
</dbReference>
<dbReference type="Gene3D" id="1.25.10.10">
    <property type="entry name" value="Leucine-rich Repeat Variant"/>
    <property type="match status" value="1"/>
</dbReference>
<evidence type="ECO:0000313" key="2">
    <source>
        <dbReference type="Proteomes" id="UP000509667"/>
    </source>
</evidence>
<dbReference type="Pfam" id="PF13646">
    <property type="entry name" value="HEAT_2"/>
    <property type="match status" value="1"/>
</dbReference>
<reference evidence="1 2" key="1">
    <citation type="submission" date="2020-07" db="EMBL/GenBank/DDBJ databases">
        <title>Halosimplex pelagicum sp. nov. and Halosimplex rubrum sp. nov., isolated from salted brown alga Laminaria, and emended description of the genus Halosimplex.</title>
        <authorList>
            <person name="Cui H."/>
        </authorList>
    </citation>
    <scope>NUCLEOTIDE SEQUENCE [LARGE SCALE GENOMIC DNA]</scope>
    <source>
        <strain evidence="1 2">R27</strain>
    </source>
</reference>
<dbReference type="SUPFAM" id="SSF48371">
    <property type="entry name" value="ARM repeat"/>
    <property type="match status" value="1"/>
</dbReference>
<protein>
    <submittedName>
        <fullName evidence="1">HEAT repeat domain-containing protein</fullName>
    </submittedName>
</protein>
<name>A0A7D5SZL5_9EURY</name>
<gene>
    <name evidence="1" type="ORF">HZS55_07950</name>
</gene>
<dbReference type="Proteomes" id="UP000509667">
    <property type="component" value="Chromosome"/>
</dbReference>
<dbReference type="InterPro" id="IPR016024">
    <property type="entry name" value="ARM-type_fold"/>
</dbReference>
<dbReference type="AlphaFoldDB" id="A0A7D5SZL5"/>
<dbReference type="KEGG" id="hrr:HZS55_07950"/>
<evidence type="ECO:0000313" key="1">
    <source>
        <dbReference type="EMBL" id="QLH77228.1"/>
    </source>
</evidence>
<dbReference type="EMBL" id="CP058910">
    <property type="protein sequence ID" value="QLH77228.1"/>
    <property type="molecule type" value="Genomic_DNA"/>
</dbReference>
<sequence>MHSDISIKYPDAETIEIVIETPDDEDTSKEVSQFGSSGLQTPGGDILRSVFGIEAILRGEEVWLQRFTYSKYQLRSRPRNSDTSVIEVLKRQDETVKEAVVEKEGLCQAIVSAGKSYYEQVCGNGGREQMDDCDCAALEVGTEDGRRRLDYYREHGTQRGYTPALSREHLKTIVRKCEHTDRLREFVPRTDAVRSFVDELAASGDDKYVVEWYEDLLVRPRPEIPSEAAKALADNPDPRAKDALLQTRWKALPEVVPHAFRALAKLGSEEVRDALLDYRDFPHADETIRTATIEALGTFDEEEVRTTLQAIADDEDEPEAIREAARDALAAVDE</sequence>
<dbReference type="InterPro" id="IPR011989">
    <property type="entry name" value="ARM-like"/>
</dbReference>
<accession>A0A7D5SZL5</accession>